<dbReference type="InterPro" id="IPR023302">
    <property type="entry name" value="Pept_S9A_N"/>
</dbReference>
<sequence length="915" mass="100170">MKSFLSKVKTVFGKKHRDGPTSPTTALAASVVAPAHPSNHSLPTVALDADTAPKTGDVSCAVDSTSAVLDSATATPAAAVESIKAAVADVKIPGMETKPEGESKSIVADIIAAPEKAVESIKAAVADVKIPGMGAKPEGESKSIVAGLGVAAAATATAAAAAIGVAIPGMKKESTETVVSAAAETGVEPALASSKAAATLDALKPPVAKKIPIQHEYHGVKYSDDYHWLKDQSPKNKKPEIIEYLEAENAYSKAFHYDKTKSLSETLYKEMIAKINENDSSVPVYKAPYSYYSQVVQGQQYRIFLRKKDTADAVEEVYLDQNKLEFEYQFMGDVSVSPDHKTLAYALDTTGSEHYTIFFKDLETGKALTSETLEGKFGSSIEWANDSKTVYLTTLDDIDRAANVVAFTVGAASKIPRLVFHEPDSKFNVGISKTTRYLFIYAVSGVTSEVSYIDLTKEGSALKTFMPRVNKHKYIIADHGEYFVIMTNMGGKCLNNTLMVCHESNTDASAWTELTPYDPFRNIQDVLLFKDYLVIRAIVGGFEKIIVTPIANGKLTGKLDPIAIEHALYTANLHSLSHQNTKSNTVRYEISTPLIPSQVWEFDMATGTSTQLKEVKVPGEFDSSLYTLERIYVPIPETTKTEAPFNTPTPETIPVSIMYRKDLFKKDGTNPLHLYGYGSYGISIPTAYSAIQFPILDRGYVYAIAHIRGGGSCGKAWYETGKFKSKRNTFTDFIACSQELVKLQYTQHELMSIEGRSAGGLLMGAVVNMKPDIAHVVIAGVPFVDVINTMMDPTIPLTINEYEEWGNPNDKEYFEYMRSYSPYDNIPSDKQFPNILVKAGLNDPRVAYWEPAKWVAKMRALDVCRGKTQILLHCTMGAGHFGVSGRYARYMEVASDFAFLVECMDTQRRAKGLLA</sequence>
<evidence type="ECO:0000256" key="4">
    <source>
        <dbReference type="ARBA" id="ARBA00022825"/>
    </source>
</evidence>
<gene>
    <name evidence="10" type="ORF">BATDEDRAFT_20557</name>
</gene>
<dbReference type="InterPro" id="IPR001375">
    <property type="entry name" value="Peptidase_S9_cat"/>
</dbReference>
<feature type="domain" description="Peptidase S9A N-terminal" evidence="9">
    <location>
        <begin position="205"/>
        <end position="614"/>
    </location>
</feature>
<proteinExistence type="inferred from homology"/>
<keyword evidence="11" id="KW-1185">Reference proteome</keyword>
<dbReference type="Gene3D" id="3.40.50.1820">
    <property type="entry name" value="alpha/beta hydrolase"/>
    <property type="match status" value="1"/>
</dbReference>
<dbReference type="GeneID" id="18237510"/>
<keyword evidence="4" id="KW-0720">Serine protease</keyword>
<dbReference type="HOGENOM" id="CLU_011290_0_1_1"/>
<keyword evidence="3" id="KW-0378">Hydrolase</keyword>
<dbReference type="InParanoid" id="F4PA85"/>
<dbReference type="SUPFAM" id="SSF53474">
    <property type="entry name" value="alpha/beta-Hydrolases"/>
    <property type="match status" value="1"/>
</dbReference>
<comment type="similarity">
    <text evidence="1">Belongs to the peptidase S9A family.</text>
</comment>
<dbReference type="PANTHER" id="PTHR11757:SF19">
    <property type="entry name" value="PROLYL ENDOPEPTIDASE-LIKE"/>
    <property type="match status" value="1"/>
</dbReference>
<dbReference type="Pfam" id="PF02897">
    <property type="entry name" value="Peptidase_S9_N"/>
    <property type="match status" value="1"/>
</dbReference>
<evidence type="ECO:0000256" key="3">
    <source>
        <dbReference type="ARBA" id="ARBA00022801"/>
    </source>
</evidence>
<dbReference type="GO" id="GO:0006508">
    <property type="term" value="P:proteolysis"/>
    <property type="evidence" value="ECO:0007669"/>
    <property type="project" value="UniProtKB-KW"/>
</dbReference>
<evidence type="ECO:0000256" key="7">
    <source>
        <dbReference type="ARBA" id="ARBA00045448"/>
    </source>
</evidence>
<dbReference type="InterPro" id="IPR002470">
    <property type="entry name" value="Peptidase_S9A"/>
</dbReference>
<keyword evidence="2" id="KW-0645">Protease</keyword>
<dbReference type="Gene3D" id="2.130.10.120">
    <property type="entry name" value="Prolyl oligopeptidase, N-terminal domain"/>
    <property type="match status" value="1"/>
</dbReference>
<evidence type="ECO:0000313" key="11">
    <source>
        <dbReference type="Proteomes" id="UP000007241"/>
    </source>
</evidence>
<feature type="domain" description="Peptidase S9 prolyl oligopeptidase catalytic" evidence="8">
    <location>
        <begin position="693"/>
        <end position="905"/>
    </location>
</feature>
<dbReference type="Proteomes" id="UP000007241">
    <property type="component" value="Unassembled WGS sequence"/>
</dbReference>
<dbReference type="Pfam" id="PF00326">
    <property type="entry name" value="Peptidase_S9"/>
    <property type="match status" value="1"/>
</dbReference>
<dbReference type="EMBL" id="GL882890">
    <property type="protein sequence ID" value="EGF77993.1"/>
    <property type="molecule type" value="Genomic_DNA"/>
</dbReference>
<evidence type="ECO:0000259" key="8">
    <source>
        <dbReference type="Pfam" id="PF00326"/>
    </source>
</evidence>
<comment type="function">
    <text evidence="7">Serine peptidase whose precise substrate specificity remains unclear. Does not cleave peptides after a arginine or lysine residue. Regulates trans-Golgi network morphology and sorting by regulating the membrane binding of the AP-1 complex. May play a role in the regulation of synaptic vesicle exocytosis.</text>
</comment>
<evidence type="ECO:0000259" key="9">
    <source>
        <dbReference type="Pfam" id="PF02897"/>
    </source>
</evidence>
<dbReference type="PRINTS" id="PR00862">
    <property type="entry name" value="PROLIGOPTASE"/>
</dbReference>
<dbReference type="GO" id="GO:0004252">
    <property type="term" value="F:serine-type endopeptidase activity"/>
    <property type="evidence" value="ECO:0007669"/>
    <property type="project" value="InterPro"/>
</dbReference>
<dbReference type="SUPFAM" id="SSF50993">
    <property type="entry name" value="Peptidase/esterase 'gauge' domain"/>
    <property type="match status" value="1"/>
</dbReference>
<evidence type="ECO:0000256" key="6">
    <source>
        <dbReference type="ARBA" id="ARBA00042165"/>
    </source>
</evidence>
<dbReference type="InterPro" id="IPR051543">
    <property type="entry name" value="Serine_Peptidase_S9A"/>
</dbReference>
<dbReference type="OrthoDB" id="248387at2759"/>
<evidence type="ECO:0000256" key="1">
    <source>
        <dbReference type="ARBA" id="ARBA00005228"/>
    </source>
</evidence>
<evidence type="ECO:0000256" key="2">
    <source>
        <dbReference type="ARBA" id="ARBA00022670"/>
    </source>
</evidence>
<dbReference type="InterPro" id="IPR029058">
    <property type="entry name" value="AB_hydrolase_fold"/>
</dbReference>
<protein>
    <recommendedName>
        <fullName evidence="5">Prolyl endopeptidase-like</fullName>
    </recommendedName>
    <alternativeName>
        <fullName evidence="6">Prolylendopeptidase-like</fullName>
    </alternativeName>
</protein>
<accession>F4PA85</accession>
<reference evidence="10 11" key="1">
    <citation type="submission" date="2009-12" db="EMBL/GenBank/DDBJ databases">
        <title>The draft genome of Batrachochytrium dendrobatidis.</title>
        <authorList>
            <consortium name="US DOE Joint Genome Institute (JGI-PGF)"/>
            <person name="Kuo A."/>
            <person name="Salamov A."/>
            <person name="Schmutz J."/>
            <person name="Lucas S."/>
            <person name="Pitluck S."/>
            <person name="Rosenblum E."/>
            <person name="Stajich J."/>
            <person name="Eisen M."/>
            <person name="Grigoriev I.V."/>
        </authorList>
    </citation>
    <scope>NUCLEOTIDE SEQUENCE [LARGE SCALE GENOMIC DNA]</scope>
    <source>
        <strain evidence="11">JAM81 / FGSC 10211</strain>
    </source>
</reference>
<dbReference type="AlphaFoldDB" id="F4PA85"/>
<dbReference type="RefSeq" id="XP_006681353.1">
    <property type="nucleotide sequence ID" value="XM_006681290.1"/>
</dbReference>
<name>F4PA85_BATDJ</name>
<dbReference type="PANTHER" id="PTHR11757">
    <property type="entry name" value="PROTEASE FAMILY S9A OLIGOPEPTIDASE"/>
    <property type="match status" value="1"/>
</dbReference>
<evidence type="ECO:0000313" key="10">
    <source>
        <dbReference type="EMBL" id="EGF77993.1"/>
    </source>
</evidence>
<dbReference type="OMA" id="PEQSQFG"/>
<organism evidence="10 11">
    <name type="scientific">Batrachochytrium dendrobatidis (strain JAM81 / FGSC 10211)</name>
    <name type="common">Frog chytrid fungus</name>
    <dbReference type="NCBI Taxonomy" id="684364"/>
    <lineage>
        <taxon>Eukaryota</taxon>
        <taxon>Fungi</taxon>
        <taxon>Fungi incertae sedis</taxon>
        <taxon>Chytridiomycota</taxon>
        <taxon>Chytridiomycota incertae sedis</taxon>
        <taxon>Chytridiomycetes</taxon>
        <taxon>Rhizophydiales</taxon>
        <taxon>Rhizophydiales incertae sedis</taxon>
        <taxon>Batrachochytrium</taxon>
    </lineage>
</organism>
<evidence type="ECO:0000256" key="5">
    <source>
        <dbReference type="ARBA" id="ARBA00039290"/>
    </source>
</evidence>